<proteinExistence type="predicted"/>
<dbReference type="Proteomes" id="UP000031443">
    <property type="component" value="Unassembled WGS sequence"/>
</dbReference>
<dbReference type="AlphaFoldDB" id="M7AM43"/>
<keyword evidence="2" id="KW-1185">Reference proteome</keyword>
<dbReference type="EMBL" id="KB608654">
    <property type="protein sequence ID" value="EMP23760.1"/>
    <property type="molecule type" value="Genomic_DNA"/>
</dbReference>
<sequence length="186" mass="20222">MRKSVVTERSLLHKTGNQDLPIGFSDTTVLRATSYTKHQTSTCMFHLAAALATVPPPPALDICDVNWLNPIERHTAGDFLDEQVPFGIALDVHVLGSVYTGTLSAKLLLFRGVKKTHTPLNNKSFTDEKHRCEQRFVGRSTLLLTKPPPLMGGGGFLSAGERSPADKQQLHCAPFSGTAVVAQSCR</sequence>
<gene>
    <name evidence="1" type="ORF">UY3_19202</name>
</gene>
<evidence type="ECO:0000313" key="1">
    <source>
        <dbReference type="EMBL" id="EMP23760.1"/>
    </source>
</evidence>
<accession>M7AM43</accession>
<reference evidence="2" key="1">
    <citation type="journal article" date="2013" name="Nat. Genet.">
        <title>The draft genomes of soft-shell turtle and green sea turtle yield insights into the development and evolution of the turtle-specific body plan.</title>
        <authorList>
            <person name="Wang Z."/>
            <person name="Pascual-Anaya J."/>
            <person name="Zadissa A."/>
            <person name="Li W."/>
            <person name="Niimura Y."/>
            <person name="Huang Z."/>
            <person name="Li C."/>
            <person name="White S."/>
            <person name="Xiong Z."/>
            <person name="Fang D."/>
            <person name="Wang B."/>
            <person name="Ming Y."/>
            <person name="Chen Y."/>
            <person name="Zheng Y."/>
            <person name="Kuraku S."/>
            <person name="Pignatelli M."/>
            <person name="Herrero J."/>
            <person name="Beal K."/>
            <person name="Nozawa M."/>
            <person name="Li Q."/>
            <person name="Wang J."/>
            <person name="Zhang H."/>
            <person name="Yu L."/>
            <person name="Shigenobu S."/>
            <person name="Wang J."/>
            <person name="Liu J."/>
            <person name="Flicek P."/>
            <person name="Searle S."/>
            <person name="Wang J."/>
            <person name="Kuratani S."/>
            <person name="Yin Y."/>
            <person name="Aken B."/>
            <person name="Zhang G."/>
            <person name="Irie N."/>
        </authorList>
    </citation>
    <scope>NUCLEOTIDE SEQUENCE [LARGE SCALE GENOMIC DNA]</scope>
</reference>
<organism evidence="1 2">
    <name type="scientific">Chelonia mydas</name>
    <name type="common">Green sea-turtle</name>
    <name type="synonym">Chelonia agassizi</name>
    <dbReference type="NCBI Taxonomy" id="8469"/>
    <lineage>
        <taxon>Eukaryota</taxon>
        <taxon>Metazoa</taxon>
        <taxon>Chordata</taxon>
        <taxon>Craniata</taxon>
        <taxon>Vertebrata</taxon>
        <taxon>Euteleostomi</taxon>
        <taxon>Archelosauria</taxon>
        <taxon>Testudinata</taxon>
        <taxon>Testudines</taxon>
        <taxon>Cryptodira</taxon>
        <taxon>Durocryptodira</taxon>
        <taxon>Americhelydia</taxon>
        <taxon>Chelonioidea</taxon>
        <taxon>Cheloniidae</taxon>
        <taxon>Chelonia</taxon>
    </lineage>
</organism>
<name>M7AM43_CHEMY</name>
<protein>
    <submittedName>
        <fullName evidence="1">Uncharacterized protein</fullName>
    </submittedName>
</protein>
<evidence type="ECO:0000313" key="2">
    <source>
        <dbReference type="Proteomes" id="UP000031443"/>
    </source>
</evidence>